<sequence>MNAKENFSIMSLSKRYYKQYHSLWHSSVNTNKTYTSNVDAANLIRPQFYATEIVRRQSAIAYTASNLHFRIAIYHELFYASKAAIRLRLKDSADKIECLNVGIASNTSDYCDAYYFSSREYTCLTMRLKKQYALPGHHGHRNETLNITFKDANEPYLKYPEHVIQMEISLHEFKEICIAQH</sequence>
<dbReference type="Proteomes" id="UP000054843">
    <property type="component" value="Unassembled WGS sequence"/>
</dbReference>
<reference evidence="1 2" key="1">
    <citation type="submission" date="2015-01" db="EMBL/GenBank/DDBJ databases">
        <title>Evolution of Trichinella species and genotypes.</title>
        <authorList>
            <person name="Korhonen P.K."/>
            <person name="Edoardo P."/>
            <person name="Giuseppe L.R."/>
            <person name="Gasser R.B."/>
        </authorList>
    </citation>
    <scope>NUCLEOTIDE SEQUENCE [LARGE SCALE GENOMIC DNA]</scope>
    <source>
        <strain evidence="1">ISS1980</strain>
    </source>
</reference>
<comment type="caution">
    <text evidence="1">The sequence shown here is derived from an EMBL/GenBank/DDBJ whole genome shotgun (WGS) entry which is preliminary data.</text>
</comment>
<protein>
    <recommendedName>
        <fullName evidence="3">Apple domain-containing protein</fullName>
    </recommendedName>
</protein>
<dbReference type="EMBL" id="JYDO01000005">
    <property type="protein sequence ID" value="KRZ79751.1"/>
    <property type="molecule type" value="Genomic_DNA"/>
</dbReference>
<dbReference type="AlphaFoldDB" id="A0A0V1N6W9"/>
<proteinExistence type="predicted"/>
<keyword evidence="2" id="KW-1185">Reference proteome</keyword>
<evidence type="ECO:0000313" key="2">
    <source>
        <dbReference type="Proteomes" id="UP000054843"/>
    </source>
</evidence>
<evidence type="ECO:0000313" key="1">
    <source>
        <dbReference type="EMBL" id="KRZ79751.1"/>
    </source>
</evidence>
<organism evidence="1 2">
    <name type="scientific">Trichinella papuae</name>
    <dbReference type="NCBI Taxonomy" id="268474"/>
    <lineage>
        <taxon>Eukaryota</taxon>
        <taxon>Metazoa</taxon>
        <taxon>Ecdysozoa</taxon>
        <taxon>Nematoda</taxon>
        <taxon>Enoplea</taxon>
        <taxon>Dorylaimia</taxon>
        <taxon>Trichinellida</taxon>
        <taxon>Trichinellidae</taxon>
        <taxon>Trichinella</taxon>
    </lineage>
</organism>
<evidence type="ECO:0008006" key="3">
    <source>
        <dbReference type="Google" id="ProtNLM"/>
    </source>
</evidence>
<name>A0A0V1N6W9_9BILA</name>
<accession>A0A0V1N6W9</accession>
<gene>
    <name evidence="1" type="ORF">T10_3163</name>
</gene>